<comment type="similarity">
    <text evidence="2">Belongs to the YkuD family.</text>
</comment>
<feature type="active site" description="Nucleophile" evidence="7">
    <location>
        <position position="149"/>
    </location>
</feature>
<keyword evidence="10" id="KW-1185">Reference proteome</keyword>
<reference evidence="9 10" key="1">
    <citation type="submission" date="2019-06" db="EMBL/GenBank/DDBJ databases">
        <title>New taxonomy in bacterial strain CC-CFT640, isolated from vineyard.</title>
        <authorList>
            <person name="Lin S.-Y."/>
            <person name="Tsai C.-F."/>
            <person name="Young C.-C."/>
        </authorList>
    </citation>
    <scope>NUCLEOTIDE SEQUENCE [LARGE SCALE GENOMIC DNA]</scope>
    <source>
        <strain evidence="9 10">CC-CFT640</strain>
    </source>
</reference>
<feature type="domain" description="L,D-TPase catalytic" evidence="8">
    <location>
        <begin position="37"/>
        <end position="173"/>
    </location>
</feature>
<keyword evidence="6 7" id="KW-0961">Cell wall biogenesis/degradation</keyword>
<dbReference type="GO" id="GO:0009252">
    <property type="term" value="P:peptidoglycan biosynthetic process"/>
    <property type="evidence" value="ECO:0007669"/>
    <property type="project" value="UniProtKB-UniPathway"/>
</dbReference>
<evidence type="ECO:0000256" key="7">
    <source>
        <dbReference type="PROSITE-ProRule" id="PRU01373"/>
    </source>
</evidence>
<dbReference type="InterPro" id="IPR038063">
    <property type="entry name" value="Transpep_catalytic_dom"/>
</dbReference>
<evidence type="ECO:0000313" key="10">
    <source>
        <dbReference type="Proteomes" id="UP000321638"/>
    </source>
</evidence>
<dbReference type="GO" id="GO:0008360">
    <property type="term" value="P:regulation of cell shape"/>
    <property type="evidence" value="ECO:0007669"/>
    <property type="project" value="UniProtKB-UniRule"/>
</dbReference>
<evidence type="ECO:0000313" key="9">
    <source>
        <dbReference type="EMBL" id="TXL69642.1"/>
    </source>
</evidence>
<name>A0A5C8P7M2_9HYPH</name>
<dbReference type="CDD" id="cd16913">
    <property type="entry name" value="YkuD_like"/>
    <property type="match status" value="1"/>
</dbReference>
<organism evidence="9 10">
    <name type="scientific">Vineibacter terrae</name>
    <dbReference type="NCBI Taxonomy" id="2586908"/>
    <lineage>
        <taxon>Bacteria</taxon>
        <taxon>Pseudomonadati</taxon>
        <taxon>Pseudomonadota</taxon>
        <taxon>Alphaproteobacteria</taxon>
        <taxon>Hyphomicrobiales</taxon>
        <taxon>Vineibacter</taxon>
    </lineage>
</organism>
<sequence>MAPIVGDPVARVKARRYEGRNMPRPVPDPAPAGRQADLVEVRKAERRLTLSRGGRVLRVYRVALGFAPVGHKQQEGDGRTPEGAYTIDWRNPRSRFHLSLHVSYPGSADRAQAQAAGVDPGGDIMIHGQPNEHGWLAWWRQRRDWTAGCIAVTNAQMREIWSLVPDGTLIIISP</sequence>
<proteinExistence type="inferred from homology"/>
<dbReference type="Proteomes" id="UP000321638">
    <property type="component" value="Unassembled WGS sequence"/>
</dbReference>
<evidence type="ECO:0000259" key="8">
    <source>
        <dbReference type="PROSITE" id="PS52029"/>
    </source>
</evidence>
<dbReference type="GO" id="GO:0004180">
    <property type="term" value="F:carboxypeptidase activity"/>
    <property type="evidence" value="ECO:0007669"/>
    <property type="project" value="UniProtKB-ARBA"/>
</dbReference>
<dbReference type="PANTHER" id="PTHR36699:SF1">
    <property type="entry name" value="L,D-TRANSPEPTIDASE YAFK-RELATED"/>
    <property type="match status" value="1"/>
</dbReference>
<evidence type="ECO:0000256" key="5">
    <source>
        <dbReference type="ARBA" id="ARBA00022984"/>
    </source>
</evidence>
<dbReference type="InterPro" id="IPR005490">
    <property type="entry name" value="LD_TPept_cat_dom"/>
</dbReference>
<feature type="active site" description="Proton donor/acceptor" evidence="7">
    <location>
        <position position="127"/>
    </location>
</feature>
<dbReference type="PANTHER" id="PTHR36699">
    <property type="entry name" value="LD-TRANSPEPTIDASE"/>
    <property type="match status" value="1"/>
</dbReference>
<dbReference type="AlphaFoldDB" id="A0A5C8P7M2"/>
<dbReference type="Gene3D" id="2.40.440.10">
    <property type="entry name" value="L,D-transpeptidase catalytic domain-like"/>
    <property type="match status" value="1"/>
</dbReference>
<protein>
    <recommendedName>
        <fullName evidence="8">L,D-TPase catalytic domain-containing protein</fullName>
    </recommendedName>
</protein>
<keyword evidence="4 7" id="KW-0133">Cell shape</keyword>
<evidence type="ECO:0000256" key="1">
    <source>
        <dbReference type="ARBA" id="ARBA00004752"/>
    </source>
</evidence>
<dbReference type="SUPFAM" id="SSF141523">
    <property type="entry name" value="L,D-transpeptidase catalytic domain-like"/>
    <property type="match status" value="1"/>
</dbReference>
<keyword evidence="3" id="KW-0808">Transferase</keyword>
<dbReference type="OrthoDB" id="9809748at2"/>
<keyword evidence="5 7" id="KW-0573">Peptidoglycan synthesis</keyword>
<evidence type="ECO:0000256" key="2">
    <source>
        <dbReference type="ARBA" id="ARBA00005992"/>
    </source>
</evidence>
<dbReference type="Pfam" id="PF03734">
    <property type="entry name" value="YkuD"/>
    <property type="match status" value="1"/>
</dbReference>
<dbReference type="PROSITE" id="PS52029">
    <property type="entry name" value="LD_TPASE"/>
    <property type="match status" value="1"/>
</dbReference>
<evidence type="ECO:0000256" key="3">
    <source>
        <dbReference type="ARBA" id="ARBA00022679"/>
    </source>
</evidence>
<evidence type="ECO:0000256" key="6">
    <source>
        <dbReference type="ARBA" id="ARBA00023316"/>
    </source>
</evidence>
<dbReference type="GO" id="GO:0016740">
    <property type="term" value="F:transferase activity"/>
    <property type="evidence" value="ECO:0007669"/>
    <property type="project" value="UniProtKB-KW"/>
</dbReference>
<comment type="caution">
    <text evidence="9">The sequence shown here is derived from an EMBL/GenBank/DDBJ whole genome shotgun (WGS) entry which is preliminary data.</text>
</comment>
<gene>
    <name evidence="9" type="ORF">FHP25_38175</name>
</gene>
<dbReference type="UniPathway" id="UPA00219"/>
<accession>A0A5C8P7M2</accession>
<dbReference type="GO" id="GO:0071555">
    <property type="term" value="P:cell wall organization"/>
    <property type="evidence" value="ECO:0007669"/>
    <property type="project" value="UniProtKB-UniRule"/>
</dbReference>
<evidence type="ECO:0000256" key="4">
    <source>
        <dbReference type="ARBA" id="ARBA00022960"/>
    </source>
</evidence>
<dbReference type="EMBL" id="VDUZ01000076">
    <property type="protein sequence ID" value="TXL69642.1"/>
    <property type="molecule type" value="Genomic_DNA"/>
</dbReference>
<comment type="pathway">
    <text evidence="1 7">Cell wall biogenesis; peptidoglycan biosynthesis.</text>
</comment>